<dbReference type="InterPro" id="IPR020864">
    <property type="entry name" value="MACPF"/>
</dbReference>
<feature type="domain" description="MACPF" evidence="1">
    <location>
        <begin position="1"/>
        <end position="150"/>
    </location>
</feature>
<dbReference type="AlphaFoldDB" id="A0ABD6VSV6"/>
<comment type="caution">
    <text evidence="2">The sequence shown here is derived from an EMBL/GenBank/DDBJ whole genome shotgun (WGS) entry which is preliminary data.</text>
</comment>
<reference evidence="2 3" key="1">
    <citation type="submission" date="2017-01" db="EMBL/GenBank/DDBJ databases">
        <title>Comparative Genomics of 38 Pectobacterium strains comprising three species revealed the characteristics of Pectobacterium carotovorum.</title>
        <authorList>
            <person name="Xie H."/>
            <person name="Ma Y."/>
            <person name="Li X."/>
        </authorList>
    </citation>
    <scope>NUCLEOTIDE SEQUENCE [LARGE SCALE GENOMIC DNA]</scope>
    <source>
        <strain evidence="2 3">Q142</strain>
    </source>
</reference>
<proteinExistence type="predicted"/>
<dbReference type="Proteomes" id="UP000237274">
    <property type="component" value="Unassembled WGS sequence"/>
</dbReference>
<protein>
    <recommendedName>
        <fullName evidence="1">MACPF domain-containing protein</fullName>
    </recommendedName>
</protein>
<organism evidence="2 3">
    <name type="scientific">Pectobacterium odoriferum</name>
    <dbReference type="NCBI Taxonomy" id="78398"/>
    <lineage>
        <taxon>Bacteria</taxon>
        <taxon>Pseudomonadati</taxon>
        <taxon>Pseudomonadota</taxon>
        <taxon>Gammaproteobacteria</taxon>
        <taxon>Enterobacterales</taxon>
        <taxon>Pectobacteriaceae</taxon>
        <taxon>Pectobacterium</taxon>
    </lineage>
</organism>
<gene>
    <name evidence="2" type="ORF">BV926_03345</name>
</gene>
<evidence type="ECO:0000259" key="1">
    <source>
        <dbReference type="PROSITE" id="PS51412"/>
    </source>
</evidence>
<evidence type="ECO:0000313" key="3">
    <source>
        <dbReference type="Proteomes" id="UP000237274"/>
    </source>
</evidence>
<evidence type="ECO:0000313" key="2">
    <source>
        <dbReference type="EMBL" id="POE28123.1"/>
    </source>
</evidence>
<dbReference type="PROSITE" id="PS51412">
    <property type="entry name" value="MACPF_2"/>
    <property type="match status" value="1"/>
</dbReference>
<accession>A0ABD6VSV6</accession>
<sequence length="150" mass="16443">MFFNRFGSHFLTGIVMGGRATLASSTDKLSVKRDYSVSMVAQASYEGLTGQLSAENRTKYGESISSFSQYSTSHQEVLGGNGGLASGVFTGKEGYQKWVDSVGSSPDLWISSLQCPWKKFGGCVRMSSKPMQWHHTTIMFGHQNNPLNIK</sequence>
<dbReference type="EMBL" id="MTAO01000002">
    <property type="protein sequence ID" value="POE28123.1"/>
    <property type="molecule type" value="Genomic_DNA"/>
</dbReference>
<name>A0ABD6VSV6_9GAMM</name>
<dbReference type="Pfam" id="PF01823">
    <property type="entry name" value="MACPF"/>
    <property type="match status" value="1"/>
</dbReference>